<evidence type="ECO:0000313" key="3">
    <source>
        <dbReference type="Proteomes" id="UP001365542"/>
    </source>
</evidence>
<proteinExistence type="predicted"/>
<name>A0AAV9XUU8_9PEZI</name>
<protein>
    <submittedName>
        <fullName evidence="2">Uncharacterized protein</fullName>
    </submittedName>
</protein>
<evidence type="ECO:0000256" key="1">
    <source>
        <dbReference type="SAM" id="SignalP"/>
    </source>
</evidence>
<reference evidence="2 3" key="1">
    <citation type="submission" date="2019-10" db="EMBL/GenBank/DDBJ databases">
        <authorList>
            <person name="Palmer J.M."/>
        </authorList>
    </citation>
    <scope>NUCLEOTIDE SEQUENCE [LARGE SCALE GENOMIC DNA]</scope>
    <source>
        <strain evidence="2 3">TWF694</strain>
    </source>
</reference>
<feature type="chain" id="PRO_5043474522" evidence="1">
    <location>
        <begin position="19"/>
        <end position="325"/>
    </location>
</feature>
<sequence length="325" mass="36038">MKSFAVLQGLALLQSVSAGIMVRRPDGDLLLVRRQDNLTLDEIDDMPGPYTVQSLGVLNGLLSNNADQFQYLELAPEGSSKSGFDGSCTYREDPQIDLLALPYSSRDGEVFLSYQEQFQNGSECFWHDYKIAVILDVVSTYSDFASSFTQLNARICPEGTTEGSSETCNLPSELATVDDVQTSVGYLQNRIITFMDSIDAWTCREQLTDRSATYFTLFLREEKDLVLKKPEPSSPDTEFDTYLHAADFLTSILTTLQPNSIEFATDLNGVIDNVKTRFARTKSLMEAFGSGTGTLDQIGDNLAYCVSLGTFFKFEQTSIDAEEDA</sequence>
<comment type="caution">
    <text evidence="2">The sequence shown here is derived from an EMBL/GenBank/DDBJ whole genome shotgun (WGS) entry which is preliminary data.</text>
</comment>
<dbReference type="AlphaFoldDB" id="A0AAV9XUU8"/>
<feature type="signal peptide" evidence="1">
    <location>
        <begin position="1"/>
        <end position="18"/>
    </location>
</feature>
<accession>A0AAV9XUU8</accession>
<dbReference type="EMBL" id="JAVHJO010000001">
    <property type="protein sequence ID" value="KAK6544702.1"/>
    <property type="molecule type" value="Genomic_DNA"/>
</dbReference>
<evidence type="ECO:0000313" key="2">
    <source>
        <dbReference type="EMBL" id="KAK6544702.1"/>
    </source>
</evidence>
<dbReference type="Proteomes" id="UP001365542">
    <property type="component" value="Unassembled WGS sequence"/>
</dbReference>
<keyword evidence="1" id="KW-0732">Signal</keyword>
<gene>
    <name evidence="2" type="ORF">TWF694_001388</name>
</gene>
<keyword evidence="3" id="KW-1185">Reference proteome</keyword>
<organism evidence="2 3">
    <name type="scientific">Orbilia ellipsospora</name>
    <dbReference type="NCBI Taxonomy" id="2528407"/>
    <lineage>
        <taxon>Eukaryota</taxon>
        <taxon>Fungi</taxon>
        <taxon>Dikarya</taxon>
        <taxon>Ascomycota</taxon>
        <taxon>Pezizomycotina</taxon>
        <taxon>Orbiliomycetes</taxon>
        <taxon>Orbiliales</taxon>
        <taxon>Orbiliaceae</taxon>
        <taxon>Orbilia</taxon>
    </lineage>
</organism>